<evidence type="ECO:0000313" key="2">
    <source>
        <dbReference type="EnsemblMetazoa" id="CapteP217314"/>
    </source>
</evidence>
<reference evidence="1 3" key="2">
    <citation type="journal article" date="2013" name="Nature">
        <title>Insights into bilaterian evolution from three spiralian genomes.</title>
        <authorList>
            <person name="Simakov O."/>
            <person name="Marletaz F."/>
            <person name="Cho S.J."/>
            <person name="Edsinger-Gonzales E."/>
            <person name="Havlak P."/>
            <person name="Hellsten U."/>
            <person name="Kuo D.H."/>
            <person name="Larsson T."/>
            <person name="Lv J."/>
            <person name="Arendt D."/>
            <person name="Savage R."/>
            <person name="Osoegawa K."/>
            <person name="de Jong P."/>
            <person name="Grimwood J."/>
            <person name="Chapman J.A."/>
            <person name="Shapiro H."/>
            <person name="Aerts A."/>
            <person name="Otillar R.P."/>
            <person name="Terry A.Y."/>
            <person name="Boore J.L."/>
            <person name="Grigoriev I.V."/>
            <person name="Lindberg D.R."/>
            <person name="Seaver E.C."/>
            <person name="Weisblat D.A."/>
            <person name="Putnam N.H."/>
            <person name="Rokhsar D.S."/>
        </authorList>
    </citation>
    <scope>NUCLEOTIDE SEQUENCE</scope>
    <source>
        <strain evidence="1 3">I ESC-2004</strain>
    </source>
</reference>
<dbReference type="AlphaFoldDB" id="R7TZ99"/>
<protein>
    <submittedName>
        <fullName evidence="1 2">Uncharacterized protein</fullName>
    </submittedName>
</protein>
<name>R7TZ99_CAPTE</name>
<dbReference type="OrthoDB" id="6141539at2759"/>
<dbReference type="HOGENOM" id="CLU_1062628_0_0_1"/>
<proteinExistence type="predicted"/>
<reference evidence="2" key="3">
    <citation type="submission" date="2015-06" db="UniProtKB">
        <authorList>
            <consortium name="EnsemblMetazoa"/>
        </authorList>
    </citation>
    <scope>IDENTIFICATION</scope>
</reference>
<organism evidence="1">
    <name type="scientific">Capitella teleta</name>
    <name type="common">Polychaete worm</name>
    <dbReference type="NCBI Taxonomy" id="283909"/>
    <lineage>
        <taxon>Eukaryota</taxon>
        <taxon>Metazoa</taxon>
        <taxon>Spiralia</taxon>
        <taxon>Lophotrochozoa</taxon>
        <taxon>Annelida</taxon>
        <taxon>Polychaeta</taxon>
        <taxon>Sedentaria</taxon>
        <taxon>Scolecida</taxon>
        <taxon>Capitellidae</taxon>
        <taxon>Capitella</taxon>
    </lineage>
</organism>
<dbReference type="EnsemblMetazoa" id="CapteT217314">
    <property type="protein sequence ID" value="CapteP217314"/>
    <property type="gene ID" value="CapteG217314"/>
</dbReference>
<dbReference type="Proteomes" id="UP000014760">
    <property type="component" value="Unassembled WGS sequence"/>
</dbReference>
<dbReference type="EMBL" id="AMQN01010172">
    <property type="status" value="NOT_ANNOTATED_CDS"/>
    <property type="molecule type" value="Genomic_DNA"/>
</dbReference>
<evidence type="ECO:0000313" key="3">
    <source>
        <dbReference type="Proteomes" id="UP000014760"/>
    </source>
</evidence>
<dbReference type="PANTHER" id="PTHR46791">
    <property type="entry name" value="EXPRESSED PROTEIN"/>
    <property type="match status" value="1"/>
</dbReference>
<accession>R7TZ99</accession>
<dbReference type="PANTHER" id="PTHR46791:SF13">
    <property type="entry name" value="CLR5 DOMAIN-CONTAINING PROTEIN"/>
    <property type="match status" value="1"/>
</dbReference>
<dbReference type="EMBL" id="KB307199">
    <property type="protein sequence ID" value="ELT99089.1"/>
    <property type="molecule type" value="Genomic_DNA"/>
</dbReference>
<evidence type="ECO:0000313" key="1">
    <source>
        <dbReference type="EMBL" id="ELT99089.1"/>
    </source>
</evidence>
<keyword evidence="3" id="KW-1185">Reference proteome</keyword>
<sequence length="262" mass="30281">MAAMLPNHTNARDDLIEYLFQLQLSQRDILSCLTHYGFTVSARHLRRILASRRLRRGEYADLIDTALFIDTQLAASGKLHGYRWMWEKLKENGLIARKEDVRLILTFLDPDGVASRCVRKRIGFHSYHLEQPYNPEEPKKSSQWKTERYVSRAKPLQYTIVYHSDATGGNWTAPRTVHSAWKCIQLQRKEGRKEVYFEKKNNDQELALGLKPFLISCSSVGVMKIVDMFRGCGCAVVGVIHGLCLCLRVFVPLQVHVYQERQ</sequence>
<reference evidence="3" key="1">
    <citation type="submission" date="2012-12" db="EMBL/GenBank/DDBJ databases">
        <authorList>
            <person name="Hellsten U."/>
            <person name="Grimwood J."/>
            <person name="Chapman J.A."/>
            <person name="Shapiro H."/>
            <person name="Aerts A."/>
            <person name="Otillar R.P."/>
            <person name="Terry A.Y."/>
            <person name="Boore J.L."/>
            <person name="Simakov O."/>
            <person name="Marletaz F."/>
            <person name="Cho S.-J."/>
            <person name="Edsinger-Gonzales E."/>
            <person name="Havlak P."/>
            <person name="Kuo D.-H."/>
            <person name="Larsson T."/>
            <person name="Lv J."/>
            <person name="Arendt D."/>
            <person name="Savage R."/>
            <person name="Osoegawa K."/>
            <person name="de Jong P."/>
            <person name="Lindberg D.R."/>
            <person name="Seaver E.C."/>
            <person name="Weisblat D.A."/>
            <person name="Putnam N.H."/>
            <person name="Grigoriev I.V."/>
            <person name="Rokhsar D.S."/>
        </authorList>
    </citation>
    <scope>NUCLEOTIDE SEQUENCE</scope>
    <source>
        <strain evidence="3">I ESC-2004</strain>
    </source>
</reference>
<gene>
    <name evidence="1" type="ORF">CAPTEDRAFT_217314</name>
</gene>